<name>A0ABW7C5Z0_9CYAN</name>
<dbReference type="PANTHER" id="PTHR42781:SF4">
    <property type="entry name" value="SPERMIDINE_PUTRESCINE IMPORT ATP-BINDING PROTEIN POTA"/>
    <property type="match status" value="1"/>
</dbReference>
<dbReference type="InterPro" id="IPR027417">
    <property type="entry name" value="P-loop_NTPase"/>
</dbReference>
<comment type="caution">
    <text evidence="11">The sequence shown here is derived from an EMBL/GenBank/DDBJ whole genome shotgun (WGS) entry which is preliminary data.</text>
</comment>
<evidence type="ECO:0000256" key="2">
    <source>
        <dbReference type="ARBA" id="ARBA00022448"/>
    </source>
</evidence>
<keyword evidence="7" id="KW-0408">Iron</keyword>
<evidence type="ECO:0000256" key="6">
    <source>
        <dbReference type="ARBA" id="ARBA00022840"/>
    </source>
</evidence>
<dbReference type="CDD" id="cd03259">
    <property type="entry name" value="ABC_Carb_Solutes_like"/>
    <property type="match status" value="1"/>
</dbReference>
<keyword evidence="6 11" id="KW-0067">ATP-binding</keyword>
<dbReference type="InterPro" id="IPR017871">
    <property type="entry name" value="ABC_transporter-like_CS"/>
</dbReference>
<dbReference type="Pfam" id="PF00005">
    <property type="entry name" value="ABC_tran"/>
    <property type="match status" value="1"/>
</dbReference>
<dbReference type="InterPro" id="IPR013611">
    <property type="entry name" value="Transp-assoc_OB_typ2"/>
</dbReference>
<dbReference type="InterPro" id="IPR003593">
    <property type="entry name" value="AAA+_ATPase"/>
</dbReference>
<evidence type="ECO:0000313" key="11">
    <source>
        <dbReference type="EMBL" id="MFG3816629.1"/>
    </source>
</evidence>
<dbReference type="InterPro" id="IPR008995">
    <property type="entry name" value="Mo/tungstate-bd_C_term_dom"/>
</dbReference>
<dbReference type="InterPro" id="IPR003439">
    <property type="entry name" value="ABC_transporter-like_ATP-bd"/>
</dbReference>
<dbReference type="SUPFAM" id="SSF50331">
    <property type="entry name" value="MOP-like"/>
    <property type="match status" value="1"/>
</dbReference>
<dbReference type="InterPro" id="IPR050093">
    <property type="entry name" value="ABC_SmlMolc_Importer"/>
</dbReference>
<protein>
    <submittedName>
        <fullName evidence="11">ABC transporter ATP-binding protein</fullName>
    </submittedName>
</protein>
<sequence length="361" mass="39707">MTDAAARLDLAILHLDCVTRRYQTGPAAVDQVTLTLMQGELLALLGPSGCGKTTLLRLIAGLEAPNEGAIVLSGRPVAGPGGWVPPERRQLGMVFQDYALFPHLTVAQNVGFGLDRLRKQAPQALHDRVAEAIALVGLEGLEKRYPHELSGGQQQRVALARSIAPQPSLILLDEPLSNLDARVRQRLRQEVRAILKRAGAAAVFVTHDREEAMAIADRVAVMRRGQIEQIDSPEGLYWEPDSRFVAGFVAETNFLIATRSAQGWQTELGLILPEQLGNDPPGDRVELAIRQTDVTLEADPQGHGQLMERQFLGREYVYLVQLPSGERLQVVTDWRCKLEPGDRVDLKITSPRLRAFPIGPD</sequence>
<evidence type="ECO:0000256" key="1">
    <source>
        <dbReference type="ARBA" id="ARBA00004417"/>
    </source>
</evidence>
<dbReference type="Gene3D" id="3.40.50.300">
    <property type="entry name" value="P-loop containing nucleotide triphosphate hydrolases"/>
    <property type="match status" value="1"/>
</dbReference>
<dbReference type="PANTHER" id="PTHR42781">
    <property type="entry name" value="SPERMIDINE/PUTRESCINE IMPORT ATP-BINDING PROTEIN POTA"/>
    <property type="match status" value="1"/>
</dbReference>
<gene>
    <name evidence="11" type="ORF">VPK24_03185</name>
</gene>
<proteinExistence type="predicted"/>
<keyword evidence="9" id="KW-0472">Membrane</keyword>
<dbReference type="SMART" id="SM00382">
    <property type="entry name" value="AAA"/>
    <property type="match status" value="1"/>
</dbReference>
<keyword evidence="12" id="KW-1185">Reference proteome</keyword>
<dbReference type="EMBL" id="JAZAQF010000016">
    <property type="protein sequence ID" value="MFG3816629.1"/>
    <property type="molecule type" value="Genomic_DNA"/>
</dbReference>
<dbReference type="PROSITE" id="PS00211">
    <property type="entry name" value="ABC_TRANSPORTER_1"/>
    <property type="match status" value="1"/>
</dbReference>
<dbReference type="PROSITE" id="PS50893">
    <property type="entry name" value="ABC_TRANSPORTER_2"/>
    <property type="match status" value="1"/>
</dbReference>
<evidence type="ECO:0000256" key="3">
    <source>
        <dbReference type="ARBA" id="ARBA00022475"/>
    </source>
</evidence>
<evidence type="ECO:0000313" key="12">
    <source>
        <dbReference type="Proteomes" id="UP001604335"/>
    </source>
</evidence>
<evidence type="ECO:0000256" key="9">
    <source>
        <dbReference type="ARBA" id="ARBA00023136"/>
    </source>
</evidence>
<dbReference type="Proteomes" id="UP001604335">
    <property type="component" value="Unassembled WGS sequence"/>
</dbReference>
<dbReference type="InterPro" id="IPR015853">
    <property type="entry name" value="ABC_transpr_FbpC"/>
</dbReference>
<keyword evidence="5" id="KW-0547">Nucleotide-binding</keyword>
<feature type="domain" description="ABC transporter" evidence="10">
    <location>
        <begin position="13"/>
        <end position="249"/>
    </location>
</feature>
<evidence type="ECO:0000259" key="10">
    <source>
        <dbReference type="PROSITE" id="PS50893"/>
    </source>
</evidence>
<keyword evidence="3" id="KW-1003">Cell membrane</keyword>
<dbReference type="GO" id="GO:0005524">
    <property type="term" value="F:ATP binding"/>
    <property type="evidence" value="ECO:0007669"/>
    <property type="project" value="UniProtKB-KW"/>
</dbReference>
<accession>A0ABW7C5Z0</accession>
<keyword evidence="4" id="KW-0410">Iron transport</keyword>
<evidence type="ECO:0000256" key="4">
    <source>
        <dbReference type="ARBA" id="ARBA00022496"/>
    </source>
</evidence>
<reference evidence="12" key="1">
    <citation type="journal article" date="2024" name="Algal Res.">
        <title>Biochemical, toxicological and genomic investigation of a high-biomass producing Limnothrix strain isolated from Italian shallow drinking water reservoir.</title>
        <authorList>
            <person name="Simonazzi M."/>
            <person name="Shishido T.K."/>
            <person name="Delbaje E."/>
            <person name="Wahlsten M."/>
            <person name="Fewer D.P."/>
            <person name="Sivonen K."/>
            <person name="Pezzolesi L."/>
            <person name="Pistocchi R."/>
        </authorList>
    </citation>
    <scope>NUCLEOTIDE SEQUENCE [LARGE SCALE GENOMIC DNA]</scope>
    <source>
        <strain evidence="12">LRLZ20PSL1</strain>
    </source>
</reference>
<evidence type="ECO:0000256" key="7">
    <source>
        <dbReference type="ARBA" id="ARBA00023004"/>
    </source>
</evidence>
<evidence type="ECO:0000256" key="8">
    <source>
        <dbReference type="ARBA" id="ARBA00023065"/>
    </source>
</evidence>
<organism evidence="11 12">
    <name type="scientific">Limnothrix redekei LRLZ20PSL1</name>
    <dbReference type="NCBI Taxonomy" id="3112953"/>
    <lineage>
        <taxon>Bacteria</taxon>
        <taxon>Bacillati</taxon>
        <taxon>Cyanobacteriota</taxon>
        <taxon>Cyanophyceae</taxon>
        <taxon>Pseudanabaenales</taxon>
        <taxon>Pseudanabaenaceae</taxon>
        <taxon>Limnothrix</taxon>
    </lineage>
</organism>
<dbReference type="RefSeq" id="WP_393010653.1">
    <property type="nucleotide sequence ID" value="NZ_JAZAQF010000016.1"/>
</dbReference>
<keyword evidence="8" id="KW-0406">Ion transport</keyword>
<dbReference type="Pfam" id="PF08402">
    <property type="entry name" value="TOBE_2"/>
    <property type="match status" value="1"/>
</dbReference>
<comment type="subcellular location">
    <subcellularLocation>
        <location evidence="1">Cell inner membrane</location>
        <topology evidence="1">Peripheral membrane protein</topology>
    </subcellularLocation>
</comment>
<keyword evidence="2" id="KW-0813">Transport</keyword>
<dbReference type="SUPFAM" id="SSF52540">
    <property type="entry name" value="P-loop containing nucleoside triphosphate hydrolases"/>
    <property type="match status" value="1"/>
</dbReference>
<evidence type="ECO:0000256" key="5">
    <source>
        <dbReference type="ARBA" id="ARBA00022741"/>
    </source>
</evidence>